<dbReference type="EMBL" id="LJIW01000001">
    <property type="protein sequence ID" value="PNG97330.1"/>
    <property type="molecule type" value="Genomic_DNA"/>
</dbReference>
<reference evidence="2 3" key="1">
    <citation type="submission" date="2015-09" db="EMBL/GenBank/DDBJ databases">
        <title>Genome sequence, genome mining and natural product profiling of a biocontrol bacterium Streptomyces malaysiensis F913.</title>
        <authorList>
            <person name="Xu Y."/>
            <person name="Wei J."/>
            <person name="Xie J."/>
            <person name="Li T."/>
            <person name="Zhou Z."/>
        </authorList>
    </citation>
    <scope>NUCLEOTIDE SEQUENCE [LARGE SCALE GENOMIC DNA]</scope>
    <source>
        <strain evidence="2 3">F913</strain>
    </source>
</reference>
<evidence type="ECO:0000313" key="3">
    <source>
        <dbReference type="Proteomes" id="UP000236520"/>
    </source>
</evidence>
<proteinExistence type="predicted"/>
<accession>A0A2J7ZAN3</accession>
<gene>
    <name evidence="2" type="ORF">SMF913_13355</name>
</gene>
<protein>
    <submittedName>
        <fullName evidence="2">Uncharacterized protein</fullName>
    </submittedName>
</protein>
<feature type="region of interest" description="Disordered" evidence="1">
    <location>
        <begin position="38"/>
        <end position="58"/>
    </location>
</feature>
<evidence type="ECO:0000313" key="2">
    <source>
        <dbReference type="EMBL" id="PNG97330.1"/>
    </source>
</evidence>
<dbReference type="AlphaFoldDB" id="A0A2J7ZAN3"/>
<evidence type="ECO:0000256" key="1">
    <source>
        <dbReference type="SAM" id="MobiDB-lite"/>
    </source>
</evidence>
<keyword evidence="3" id="KW-1185">Reference proteome</keyword>
<organism evidence="2 3">
    <name type="scientific">Streptomyces malaysiensis</name>
    <dbReference type="NCBI Taxonomy" id="92644"/>
    <lineage>
        <taxon>Bacteria</taxon>
        <taxon>Bacillati</taxon>
        <taxon>Actinomycetota</taxon>
        <taxon>Actinomycetes</taxon>
        <taxon>Kitasatosporales</taxon>
        <taxon>Streptomycetaceae</taxon>
        <taxon>Streptomyces</taxon>
        <taxon>Streptomyces violaceusniger group</taxon>
    </lineage>
</organism>
<comment type="caution">
    <text evidence="2">The sequence shown here is derived from an EMBL/GenBank/DDBJ whole genome shotgun (WGS) entry which is preliminary data.</text>
</comment>
<name>A0A2J7ZAN3_STRMQ</name>
<sequence length="58" mass="6074">MSMGITFEIALEVSVKEGARDTVDQATSRVHGVPNPEEVAIHGTMDGTDPIPITPSPA</sequence>
<dbReference type="Proteomes" id="UP000236520">
    <property type="component" value="Unassembled WGS sequence"/>
</dbReference>